<organism evidence="2 3">
    <name type="scientific">Pseudoloma neurophilia</name>
    <dbReference type="NCBI Taxonomy" id="146866"/>
    <lineage>
        <taxon>Eukaryota</taxon>
        <taxon>Fungi</taxon>
        <taxon>Fungi incertae sedis</taxon>
        <taxon>Microsporidia</taxon>
        <taxon>Pseudoloma</taxon>
    </lineage>
</organism>
<feature type="transmembrane region" description="Helical" evidence="1">
    <location>
        <begin position="211"/>
        <end position="229"/>
    </location>
</feature>
<keyword evidence="1" id="KW-1133">Transmembrane helix</keyword>
<protein>
    <submittedName>
        <fullName evidence="2">Uncharacterized protein</fullName>
    </submittedName>
</protein>
<evidence type="ECO:0000256" key="1">
    <source>
        <dbReference type="SAM" id="Phobius"/>
    </source>
</evidence>
<accession>A0A0R0M1A7</accession>
<proteinExistence type="predicted"/>
<feature type="transmembrane region" description="Helical" evidence="1">
    <location>
        <begin position="118"/>
        <end position="142"/>
    </location>
</feature>
<dbReference type="EMBL" id="LGUB01000348">
    <property type="protein sequence ID" value="KRH93406.1"/>
    <property type="molecule type" value="Genomic_DNA"/>
</dbReference>
<keyword evidence="1" id="KW-0472">Membrane</keyword>
<keyword evidence="1" id="KW-0812">Transmembrane</keyword>
<feature type="transmembrane region" description="Helical" evidence="1">
    <location>
        <begin position="75"/>
        <end position="97"/>
    </location>
</feature>
<feature type="transmembrane region" description="Helical" evidence="1">
    <location>
        <begin position="6"/>
        <end position="25"/>
    </location>
</feature>
<gene>
    <name evidence="2" type="ORF">M153_905000129</name>
</gene>
<evidence type="ECO:0000313" key="2">
    <source>
        <dbReference type="EMBL" id="KRH93406.1"/>
    </source>
</evidence>
<feature type="transmembrane region" description="Helical" evidence="1">
    <location>
        <begin position="148"/>
        <end position="172"/>
    </location>
</feature>
<sequence length="246" mass="27753">MFFDSFFTLLGNIIFITSPCIGFLPQLLKKNITFAPLLSTVLILANSFKIVYLLTNGQTSVTPSLDQKDIATSTSISWTILFQSLFLIFFHLLLLFYSTKEFSILEERIFINKYTAKAFKNYGTFGLLFTFIFTGLVGYLFLSYLISGLLWLSCPLFLVLECSIGLLQLAILETDSFYSLNKSVFPKELFLMWALGDLLKLAWLIRIDGEGLICLSVAFQIVIGLAVVLRYGGILKRFKGSPHGLH</sequence>
<dbReference type="OrthoDB" id="292213at2759"/>
<reference evidence="2 3" key="1">
    <citation type="submission" date="2015-07" db="EMBL/GenBank/DDBJ databases">
        <title>The genome of Pseudoloma neurophilia, a relevant intracellular parasite of the zebrafish.</title>
        <authorList>
            <person name="Ndikumana S."/>
            <person name="Pelin A."/>
            <person name="Sanders J."/>
            <person name="Corradi N."/>
        </authorList>
    </citation>
    <scope>NUCLEOTIDE SEQUENCE [LARGE SCALE GENOMIC DNA]</scope>
    <source>
        <strain evidence="2 3">MK1</strain>
    </source>
</reference>
<keyword evidence="3" id="KW-1185">Reference proteome</keyword>
<evidence type="ECO:0000313" key="3">
    <source>
        <dbReference type="Proteomes" id="UP000051530"/>
    </source>
</evidence>
<comment type="caution">
    <text evidence="2">The sequence shown here is derived from an EMBL/GenBank/DDBJ whole genome shotgun (WGS) entry which is preliminary data.</text>
</comment>
<dbReference type="Proteomes" id="UP000051530">
    <property type="component" value="Unassembled WGS sequence"/>
</dbReference>
<dbReference type="VEuPathDB" id="MicrosporidiaDB:M153_905000129"/>
<name>A0A0R0M1A7_9MICR</name>
<dbReference type="AlphaFoldDB" id="A0A0R0M1A7"/>
<feature type="transmembrane region" description="Helical" evidence="1">
    <location>
        <begin position="32"/>
        <end position="55"/>
    </location>
</feature>